<evidence type="ECO:0000313" key="4">
    <source>
        <dbReference type="Proteomes" id="UP000260812"/>
    </source>
</evidence>
<organism evidence="3 4">
    <name type="scientific">Eisenbergiella massiliensis</name>
    <dbReference type="NCBI Taxonomy" id="1720294"/>
    <lineage>
        <taxon>Bacteria</taxon>
        <taxon>Bacillati</taxon>
        <taxon>Bacillota</taxon>
        <taxon>Clostridia</taxon>
        <taxon>Lachnospirales</taxon>
        <taxon>Lachnospiraceae</taxon>
        <taxon>Eisenbergiella</taxon>
    </lineage>
</organism>
<dbReference type="PANTHER" id="PTHR43576">
    <property type="entry name" value="ALPHA-L-ARABINOFURANOSIDASE C-RELATED"/>
    <property type="match status" value="1"/>
</dbReference>
<evidence type="ECO:0000259" key="2">
    <source>
        <dbReference type="Pfam" id="PF22848"/>
    </source>
</evidence>
<feature type="domain" description="Alpha-L-arabinofuranosidase 1 catalytic" evidence="2">
    <location>
        <begin position="230"/>
        <end position="384"/>
    </location>
</feature>
<evidence type="ECO:0000256" key="1">
    <source>
        <dbReference type="ARBA" id="ARBA00004881"/>
    </source>
</evidence>
<gene>
    <name evidence="3" type="ORF">DXC51_05280</name>
</gene>
<dbReference type="RefSeq" id="WP_117544041.1">
    <property type="nucleotide sequence ID" value="NZ_JBKUNB010000001.1"/>
</dbReference>
<protein>
    <recommendedName>
        <fullName evidence="2">Alpha-L-arabinofuranosidase 1 catalytic domain-containing protein</fullName>
    </recommendedName>
</protein>
<dbReference type="EMBL" id="QVLV01000003">
    <property type="protein sequence ID" value="RGE63376.1"/>
    <property type="molecule type" value="Genomic_DNA"/>
</dbReference>
<comment type="caution">
    <text evidence="3">The sequence shown here is derived from an EMBL/GenBank/DDBJ whole genome shotgun (WGS) entry which is preliminary data.</text>
</comment>
<evidence type="ECO:0000313" key="3">
    <source>
        <dbReference type="EMBL" id="RGE63376.1"/>
    </source>
</evidence>
<dbReference type="GeneID" id="97986308"/>
<proteinExistence type="predicted"/>
<dbReference type="InterPro" id="IPR017853">
    <property type="entry name" value="GH"/>
</dbReference>
<name>A0A3E3I8I1_9FIRM</name>
<comment type="pathway">
    <text evidence="1">Glycan metabolism.</text>
</comment>
<dbReference type="GO" id="GO:0000272">
    <property type="term" value="P:polysaccharide catabolic process"/>
    <property type="evidence" value="ECO:0007669"/>
    <property type="project" value="TreeGrafter"/>
</dbReference>
<dbReference type="Proteomes" id="UP000260812">
    <property type="component" value="Unassembled WGS sequence"/>
</dbReference>
<accession>A0A3E3I8I1</accession>
<dbReference type="Pfam" id="PF22848">
    <property type="entry name" value="ASD1_dom"/>
    <property type="match status" value="1"/>
</dbReference>
<dbReference type="SUPFAM" id="SSF51445">
    <property type="entry name" value="(Trans)glycosidases"/>
    <property type="match status" value="1"/>
</dbReference>
<dbReference type="PANTHER" id="PTHR43576:SF3">
    <property type="entry name" value="ALPHA-L-ARABINOFURANOSIDASE C"/>
    <property type="match status" value="1"/>
</dbReference>
<dbReference type="InterPro" id="IPR055235">
    <property type="entry name" value="ASD1_cat"/>
</dbReference>
<dbReference type="AlphaFoldDB" id="A0A3E3I8I1"/>
<sequence>MAEIIVEKEWTKEPAGRRIFGNFIESGFGRQVNGMWSEMLYNRAFRDVPAIKIATWEWLGLDKEHYNSNAPFWHSGYEENDWEVIGAPEREHTCGTHTYKGMTSLLLKNTNGSECGLSQKGIHLQKGKRYQFRIFAGVRGDMSEAGLNGFGDTIHSEKAELLTVKIGTQETSFALTTVPRLFTWEWEEACGGNAQIRLTFSFPGTLVLSFASLMPADNLGGWRADVVEKLKEAAPSVVRFPGGCFVSFYNWESSIGDRDRREPQPSFYWGGLEENDVGLDEFLQLSRLVGFEPQLCFNMMTSEPFKARQMVEYLNAPENVGMGRLRMQNGHKEPYGVRLFEMDNEPGRKWTACQYAEECVKFAREMRLADPDIELMMAAYTYSPELLPDMLEIAGKDIQYVIYRQGDPDFVHNILPVIREYNRKNGTDLKLVNTEWLPSCHSPEPFENPAMPQDFRWHGEVTNDYANIFGVQQISWNYALNGAHRLLDYISYGGEFALANFNNMCNTWGQNIIEATKETCYLSCMGQIFAMFARVFEPCTAAGTETGAENLFALAVKTVSGKEQLYIVNHSGAAVQTALPEGHWFLKDGLQGEGRMAHETEAESCIRRCTAGPDGNAIVVPGLSFLCLERG</sequence>
<keyword evidence="4" id="KW-1185">Reference proteome</keyword>
<dbReference type="Gene3D" id="3.20.20.80">
    <property type="entry name" value="Glycosidases"/>
    <property type="match status" value="1"/>
</dbReference>
<reference evidence="3" key="1">
    <citation type="submission" date="2018-08" db="EMBL/GenBank/DDBJ databases">
        <title>A genome reference for cultivated species of the human gut microbiota.</title>
        <authorList>
            <person name="Zou Y."/>
            <person name="Xue W."/>
            <person name="Luo G."/>
        </authorList>
    </citation>
    <scope>NUCLEOTIDE SEQUENCE [LARGE SCALE GENOMIC DNA]</scope>
    <source>
        <strain evidence="3">TF05-5AC</strain>
    </source>
</reference>